<name>A0A6H9YKZ8_9ACTN</name>
<feature type="compositionally biased region" description="Basic and acidic residues" evidence="6">
    <location>
        <begin position="145"/>
        <end position="164"/>
    </location>
</feature>
<accession>A0A6H9YKZ8</accession>
<evidence type="ECO:0000313" key="8">
    <source>
        <dbReference type="EMBL" id="KAB2347037.1"/>
    </source>
</evidence>
<dbReference type="Pfam" id="PF02518">
    <property type="entry name" value="HATPase_c"/>
    <property type="match status" value="1"/>
</dbReference>
<organism evidence="8 9">
    <name type="scientific">Actinomadura rudentiformis</name>
    <dbReference type="NCBI Taxonomy" id="359158"/>
    <lineage>
        <taxon>Bacteria</taxon>
        <taxon>Bacillati</taxon>
        <taxon>Actinomycetota</taxon>
        <taxon>Actinomycetes</taxon>
        <taxon>Streptosporangiales</taxon>
        <taxon>Thermomonosporaceae</taxon>
        <taxon>Actinomadura</taxon>
    </lineage>
</organism>
<feature type="region of interest" description="Disordered" evidence="6">
    <location>
        <begin position="1"/>
        <end position="167"/>
    </location>
</feature>
<comment type="catalytic activity">
    <reaction evidence="1">
        <text>ATP + protein L-histidine = ADP + protein N-phospho-L-histidine.</text>
        <dbReference type="EC" id="2.7.13.3"/>
    </reaction>
</comment>
<dbReference type="Proteomes" id="UP000468735">
    <property type="component" value="Unassembled WGS sequence"/>
</dbReference>
<proteinExistence type="predicted"/>
<feature type="domain" description="Histidine kinase/HSP90-like ATPase" evidence="7">
    <location>
        <begin position="220"/>
        <end position="316"/>
    </location>
</feature>
<keyword evidence="3" id="KW-0808">Transferase</keyword>
<feature type="compositionally biased region" description="Basic and acidic residues" evidence="6">
    <location>
        <begin position="72"/>
        <end position="99"/>
    </location>
</feature>
<dbReference type="Gene3D" id="3.30.565.10">
    <property type="entry name" value="Histidine kinase-like ATPase, C-terminal domain"/>
    <property type="match status" value="1"/>
</dbReference>
<reference evidence="8 9" key="1">
    <citation type="submission" date="2019-09" db="EMBL/GenBank/DDBJ databases">
        <title>Actinomadura physcomitrii sp. nov., a novel actinomycete isolated from moss [Physcomitrium sphaericum (Ludw) Fuernr].</title>
        <authorList>
            <person name="Zhuang X."/>
            <person name="Liu C."/>
        </authorList>
    </citation>
    <scope>NUCLEOTIDE SEQUENCE [LARGE SCALE GENOMIC DNA]</scope>
    <source>
        <strain evidence="8 9">HMC1</strain>
    </source>
</reference>
<dbReference type="PANTHER" id="PTHR24421:SF10">
    <property type="entry name" value="NITRATE_NITRITE SENSOR PROTEIN NARQ"/>
    <property type="match status" value="1"/>
</dbReference>
<protein>
    <recommendedName>
        <fullName evidence="2">histidine kinase</fullName>
        <ecNumber evidence="2">2.7.13.3</ecNumber>
    </recommendedName>
</protein>
<keyword evidence="4" id="KW-0418">Kinase</keyword>
<feature type="compositionally biased region" description="Polar residues" evidence="6">
    <location>
        <begin position="131"/>
        <end position="143"/>
    </location>
</feature>
<evidence type="ECO:0000259" key="7">
    <source>
        <dbReference type="SMART" id="SM00387"/>
    </source>
</evidence>
<dbReference type="AlphaFoldDB" id="A0A6H9YKZ8"/>
<comment type="caution">
    <text evidence="8">The sequence shown here is derived from an EMBL/GenBank/DDBJ whole genome shotgun (WGS) entry which is preliminary data.</text>
</comment>
<keyword evidence="5" id="KW-0902">Two-component regulatory system</keyword>
<dbReference type="EC" id="2.7.13.3" evidence="2"/>
<evidence type="ECO:0000256" key="3">
    <source>
        <dbReference type="ARBA" id="ARBA00022679"/>
    </source>
</evidence>
<evidence type="ECO:0000256" key="6">
    <source>
        <dbReference type="SAM" id="MobiDB-lite"/>
    </source>
</evidence>
<feature type="compositionally biased region" description="Basic and acidic residues" evidence="6">
    <location>
        <begin position="22"/>
        <end position="33"/>
    </location>
</feature>
<evidence type="ECO:0000256" key="5">
    <source>
        <dbReference type="ARBA" id="ARBA00023012"/>
    </source>
</evidence>
<evidence type="ECO:0000313" key="9">
    <source>
        <dbReference type="Proteomes" id="UP000468735"/>
    </source>
</evidence>
<evidence type="ECO:0000256" key="1">
    <source>
        <dbReference type="ARBA" id="ARBA00000085"/>
    </source>
</evidence>
<dbReference type="SMART" id="SM00387">
    <property type="entry name" value="HATPase_c"/>
    <property type="match status" value="1"/>
</dbReference>
<evidence type="ECO:0000256" key="4">
    <source>
        <dbReference type="ARBA" id="ARBA00022777"/>
    </source>
</evidence>
<dbReference type="SUPFAM" id="SSF55874">
    <property type="entry name" value="ATPase domain of HSP90 chaperone/DNA topoisomerase II/histidine kinase"/>
    <property type="match status" value="1"/>
</dbReference>
<dbReference type="CDD" id="cd16917">
    <property type="entry name" value="HATPase_UhpB-NarQ-NarX-like"/>
    <property type="match status" value="1"/>
</dbReference>
<sequence length="319" mass="34197">MRQLLGVLRTGTDYGFPQTPDPHTHDPDPRQFEQAHLAQHPPPSQMNKAGTRQPHDTQLVHEPQAQDGPTQRLHDERSDHLRAADSRDGSDAAPGRDFEVSASQEGRAPTRRPHEARVDKAGAASPGRSDVVTSAYETDATQPHHSHEAMRGGRPDVQHGEKSARSTPFQVGHPGAPNLWQDVPLAPAPGLAALPALVDRAAMAGVRVVLDLQAVALPEGVAVSAYRIVQEALTNVVKHAAPARCQVSVWADEHEVRITVTDDGPGTRVLPRGPGPGEGHGLIGMRERVMMYGGDFSAGPRPEGGFGVSARLPYNPTEK</sequence>
<dbReference type="EMBL" id="WBMT01000010">
    <property type="protein sequence ID" value="KAB2347037.1"/>
    <property type="molecule type" value="Genomic_DNA"/>
</dbReference>
<evidence type="ECO:0000256" key="2">
    <source>
        <dbReference type="ARBA" id="ARBA00012438"/>
    </source>
</evidence>
<dbReference type="GO" id="GO:0004673">
    <property type="term" value="F:protein histidine kinase activity"/>
    <property type="evidence" value="ECO:0007669"/>
    <property type="project" value="UniProtKB-EC"/>
</dbReference>
<dbReference type="OrthoDB" id="227596at2"/>
<dbReference type="InterPro" id="IPR050482">
    <property type="entry name" value="Sensor_HK_TwoCompSys"/>
</dbReference>
<dbReference type="GO" id="GO:0000160">
    <property type="term" value="P:phosphorelay signal transduction system"/>
    <property type="evidence" value="ECO:0007669"/>
    <property type="project" value="UniProtKB-KW"/>
</dbReference>
<keyword evidence="9" id="KW-1185">Reference proteome</keyword>
<dbReference type="PANTHER" id="PTHR24421">
    <property type="entry name" value="NITRATE/NITRITE SENSOR PROTEIN NARX-RELATED"/>
    <property type="match status" value="1"/>
</dbReference>
<dbReference type="InterPro" id="IPR036890">
    <property type="entry name" value="HATPase_C_sf"/>
</dbReference>
<dbReference type="InterPro" id="IPR003594">
    <property type="entry name" value="HATPase_dom"/>
</dbReference>
<feature type="region of interest" description="Disordered" evidence="6">
    <location>
        <begin position="262"/>
        <end position="281"/>
    </location>
</feature>
<gene>
    <name evidence="8" type="ORF">F8566_21625</name>
</gene>